<dbReference type="OrthoDB" id="1987514at2759"/>
<protein>
    <submittedName>
        <fullName evidence="2">Uncharacterized protein</fullName>
    </submittedName>
</protein>
<comment type="caution">
    <text evidence="2">The sequence shown here is derived from an EMBL/GenBank/DDBJ whole genome shotgun (WGS) entry which is preliminary data.</text>
</comment>
<proteinExistence type="predicted"/>
<organism evidence="2 3">
    <name type="scientific">Protea cynaroides</name>
    <dbReference type="NCBI Taxonomy" id="273540"/>
    <lineage>
        <taxon>Eukaryota</taxon>
        <taxon>Viridiplantae</taxon>
        <taxon>Streptophyta</taxon>
        <taxon>Embryophyta</taxon>
        <taxon>Tracheophyta</taxon>
        <taxon>Spermatophyta</taxon>
        <taxon>Magnoliopsida</taxon>
        <taxon>Proteales</taxon>
        <taxon>Proteaceae</taxon>
        <taxon>Protea</taxon>
    </lineage>
</organism>
<dbReference type="AlphaFoldDB" id="A0A9Q0GTD5"/>
<dbReference type="EMBL" id="JAMYWD010000012">
    <property type="protein sequence ID" value="KAJ4952721.1"/>
    <property type="molecule type" value="Genomic_DNA"/>
</dbReference>
<dbReference type="Proteomes" id="UP001141806">
    <property type="component" value="Unassembled WGS sequence"/>
</dbReference>
<name>A0A9Q0GTD5_9MAGN</name>
<gene>
    <name evidence="2" type="ORF">NE237_029553</name>
</gene>
<accession>A0A9Q0GTD5</accession>
<sequence length="103" mass="12069">MWKRATDQERKTNEFQSIAWNSPAIGNDDIVNSEERPEELEKKSHQFSKVLEVPKEERDRVQRMQVIDRAAAAIAATRGYDTQFSSDYLKVRGQRDEEKKEAR</sequence>
<evidence type="ECO:0000256" key="1">
    <source>
        <dbReference type="SAM" id="MobiDB-lite"/>
    </source>
</evidence>
<feature type="region of interest" description="Disordered" evidence="1">
    <location>
        <begin position="1"/>
        <end position="43"/>
    </location>
</feature>
<feature type="compositionally biased region" description="Basic and acidic residues" evidence="1">
    <location>
        <begin position="1"/>
        <end position="13"/>
    </location>
</feature>
<keyword evidence="3" id="KW-1185">Reference proteome</keyword>
<feature type="compositionally biased region" description="Basic and acidic residues" evidence="1">
    <location>
        <begin position="33"/>
        <end position="43"/>
    </location>
</feature>
<evidence type="ECO:0000313" key="3">
    <source>
        <dbReference type="Proteomes" id="UP001141806"/>
    </source>
</evidence>
<evidence type="ECO:0000313" key="2">
    <source>
        <dbReference type="EMBL" id="KAJ4952721.1"/>
    </source>
</evidence>
<reference evidence="2" key="1">
    <citation type="journal article" date="2023" name="Plant J.">
        <title>The genome of the king protea, Protea cynaroides.</title>
        <authorList>
            <person name="Chang J."/>
            <person name="Duong T.A."/>
            <person name="Schoeman C."/>
            <person name="Ma X."/>
            <person name="Roodt D."/>
            <person name="Barker N."/>
            <person name="Li Z."/>
            <person name="Van de Peer Y."/>
            <person name="Mizrachi E."/>
        </authorList>
    </citation>
    <scope>NUCLEOTIDE SEQUENCE</scope>
    <source>
        <tissue evidence="2">Young leaves</tissue>
    </source>
</reference>